<proteinExistence type="predicted"/>
<dbReference type="EMBL" id="JAHFVK010000001">
    <property type="protein sequence ID" value="MBT2133026.1"/>
    <property type="molecule type" value="Genomic_DNA"/>
</dbReference>
<organism evidence="2 3">
    <name type="scientific">Croceibacterium selenioxidans</name>
    <dbReference type="NCBI Taxonomy" id="2838833"/>
    <lineage>
        <taxon>Bacteria</taxon>
        <taxon>Pseudomonadati</taxon>
        <taxon>Pseudomonadota</taxon>
        <taxon>Alphaproteobacteria</taxon>
        <taxon>Sphingomonadales</taxon>
        <taxon>Erythrobacteraceae</taxon>
        <taxon>Croceibacterium</taxon>
    </lineage>
</organism>
<evidence type="ECO:0008006" key="4">
    <source>
        <dbReference type="Google" id="ProtNLM"/>
    </source>
</evidence>
<dbReference type="RefSeq" id="WP_214534316.1">
    <property type="nucleotide sequence ID" value="NZ_JAHFVK010000001.1"/>
</dbReference>
<feature type="region of interest" description="Disordered" evidence="1">
    <location>
        <begin position="61"/>
        <end position="86"/>
    </location>
</feature>
<protein>
    <recommendedName>
        <fullName evidence="4">Spore coat protein U domain-containing protein</fullName>
    </recommendedName>
</protein>
<keyword evidence="3" id="KW-1185">Reference proteome</keyword>
<sequence>MLRLRAGDLVRHTGGPGDGPGQSAGYGLGICLATLLGHSRLRCVGSIGIERAKSHPVLEQLGLGSGRADGASGLRSARRPPTGPRNGIAQILTWRLAAAATAMLAVAALPSEASAQVQYSPVCGVTGYATAPTTITYDPFSPGGLSQATIPLILQRNRNTQTGRTSEVSLVLVAPAGTPPLQVTYQGQSVLYQEGSTAGRPRSLNSKDGGAGAAGEIRYTFGGSSATDLSTALNLRVTVPPGTDLSAGESIYFDILYICSGAGGMQSVSSPTREIRAVRVNVNTVSALQAYYAGSTLDFGEIGDVTTAQVLANPASFTTSASNSLRVRSSGPFEVRLRSDNDFRLTFPGGNLASSSDTIRYSVRFLGQDTASNASFGTKTCARAGVAGTSGVLPIRAKLTEGGAGKTPSSDYADTVTITFTPIIMASGAQSCAGL</sequence>
<reference evidence="2 3" key="1">
    <citation type="submission" date="2021-05" db="EMBL/GenBank/DDBJ databases">
        <title>Croceibacterium sp. LX-88 genome sequence.</title>
        <authorList>
            <person name="Luo X."/>
        </authorList>
    </citation>
    <scope>NUCLEOTIDE SEQUENCE [LARGE SCALE GENOMIC DNA]</scope>
    <source>
        <strain evidence="2 3">LX-88</strain>
    </source>
</reference>
<gene>
    <name evidence="2" type="ORF">KK137_01660</name>
</gene>
<dbReference type="Proteomes" id="UP000811255">
    <property type="component" value="Unassembled WGS sequence"/>
</dbReference>
<comment type="caution">
    <text evidence="2">The sequence shown here is derived from an EMBL/GenBank/DDBJ whole genome shotgun (WGS) entry which is preliminary data.</text>
</comment>
<accession>A0ABS5VZU3</accession>
<name>A0ABS5VZU3_9SPHN</name>
<evidence type="ECO:0000256" key="1">
    <source>
        <dbReference type="SAM" id="MobiDB-lite"/>
    </source>
</evidence>
<evidence type="ECO:0000313" key="3">
    <source>
        <dbReference type="Proteomes" id="UP000811255"/>
    </source>
</evidence>
<evidence type="ECO:0000313" key="2">
    <source>
        <dbReference type="EMBL" id="MBT2133026.1"/>
    </source>
</evidence>